<protein>
    <submittedName>
        <fullName evidence="1">Uncharacterized protein</fullName>
    </submittedName>
</protein>
<dbReference type="AlphaFoldDB" id="A0A2M8KS02"/>
<reference evidence="2" key="1">
    <citation type="submission" date="2017-09" db="EMBL/GenBank/DDBJ databases">
        <title>Depth-based differentiation of microbial function through sediment-hosted aquifers and enrichment of novel symbionts in the deep terrestrial subsurface.</title>
        <authorList>
            <person name="Probst A.J."/>
            <person name="Ladd B."/>
            <person name="Jarett J.K."/>
            <person name="Geller-Mcgrath D.E."/>
            <person name="Sieber C.M.K."/>
            <person name="Emerson J.B."/>
            <person name="Anantharaman K."/>
            <person name="Thomas B.C."/>
            <person name="Malmstrom R."/>
            <person name="Stieglmeier M."/>
            <person name="Klingl A."/>
            <person name="Woyke T."/>
            <person name="Ryan C.M."/>
            <person name="Banfield J.F."/>
        </authorList>
    </citation>
    <scope>NUCLEOTIDE SEQUENCE [LARGE SCALE GENOMIC DNA]</scope>
</reference>
<dbReference type="EMBL" id="PFED01000147">
    <property type="protein sequence ID" value="PJE62680.1"/>
    <property type="molecule type" value="Genomic_DNA"/>
</dbReference>
<dbReference type="Proteomes" id="UP000229554">
    <property type="component" value="Unassembled WGS sequence"/>
</dbReference>
<evidence type="ECO:0000313" key="2">
    <source>
        <dbReference type="Proteomes" id="UP000229554"/>
    </source>
</evidence>
<comment type="caution">
    <text evidence="1">The sequence shown here is derived from an EMBL/GenBank/DDBJ whole genome shotgun (WGS) entry which is preliminary data.</text>
</comment>
<proteinExistence type="predicted"/>
<accession>A0A2M8KS02</accession>
<gene>
    <name evidence="1" type="ORF">COU88_03680</name>
</gene>
<name>A0A2M8KS02_9BACT</name>
<organism evidence="1 2">
    <name type="scientific">Candidatus Roizmanbacteria bacterium CG10_big_fil_rev_8_21_14_0_10_39_6</name>
    <dbReference type="NCBI Taxonomy" id="1974853"/>
    <lineage>
        <taxon>Bacteria</taxon>
        <taxon>Candidatus Roizmaniibacteriota</taxon>
    </lineage>
</organism>
<evidence type="ECO:0000313" key="1">
    <source>
        <dbReference type="EMBL" id="PJE62680.1"/>
    </source>
</evidence>
<sequence>MRNWIISALEADKIAEDNKNLFQKREFLQKLGSNLTLRDKTVDCDPPDQWAALRAARQIGT</sequence>